<gene>
    <name evidence="2" type="ORF">EVOR1521_LOCUS31393</name>
</gene>
<dbReference type="InterPro" id="IPR011009">
    <property type="entry name" value="Kinase-like_dom_sf"/>
</dbReference>
<dbReference type="SUPFAM" id="SSF50370">
    <property type="entry name" value="Ricin B-like lectins"/>
    <property type="match status" value="1"/>
</dbReference>
<dbReference type="Gene3D" id="1.10.510.10">
    <property type="entry name" value="Transferase(Phosphotransferase) domain 1"/>
    <property type="match status" value="1"/>
</dbReference>
<keyword evidence="3" id="KW-1185">Reference proteome</keyword>
<feature type="compositionally biased region" description="Basic and acidic residues" evidence="1">
    <location>
        <begin position="69"/>
        <end position="79"/>
    </location>
</feature>
<evidence type="ECO:0000313" key="3">
    <source>
        <dbReference type="Proteomes" id="UP001178507"/>
    </source>
</evidence>
<dbReference type="InterPro" id="IPR035992">
    <property type="entry name" value="Ricin_B-like_lectins"/>
</dbReference>
<evidence type="ECO:0000256" key="1">
    <source>
        <dbReference type="SAM" id="MobiDB-lite"/>
    </source>
</evidence>
<dbReference type="CDD" id="cd00161">
    <property type="entry name" value="beta-trefoil_Ricin-like"/>
    <property type="match status" value="1"/>
</dbReference>
<dbReference type="PROSITE" id="PS50231">
    <property type="entry name" value="RICIN_B_LECTIN"/>
    <property type="match status" value="1"/>
</dbReference>
<evidence type="ECO:0000313" key="2">
    <source>
        <dbReference type="EMBL" id="CAJ1410602.1"/>
    </source>
</evidence>
<dbReference type="Proteomes" id="UP001178507">
    <property type="component" value="Unassembled WGS sequence"/>
</dbReference>
<organism evidence="2 3">
    <name type="scientific">Effrenium voratum</name>
    <dbReference type="NCBI Taxonomy" id="2562239"/>
    <lineage>
        <taxon>Eukaryota</taxon>
        <taxon>Sar</taxon>
        <taxon>Alveolata</taxon>
        <taxon>Dinophyceae</taxon>
        <taxon>Suessiales</taxon>
        <taxon>Symbiodiniaceae</taxon>
        <taxon>Effrenium</taxon>
    </lineage>
</organism>
<accession>A0AA36NKA1</accession>
<sequence length="555" mass="62494">MCSVHVGHSPLTGFLSSFASPVMPRWPSRVSRQEDLYAKDMRTCNQRLRSRSRAKQVKDKVSFPTPRPAQREPKKEPAWYEPERRLSTEFLAKPWDNFRWLSKDMAATPAGCFARLVVPTKRDAQVWPLKEEELAERCLFNGWQGSVYDVDVGEDGRRRKSVMKLPPAARLCLKDSMDYTWPAPAMAADDQLWVCVPCADEPYFHLCNRALGSKVLEVRGDGPAASLRMCELNGSDHQKWHVDENSRLASKQGCLSSPEKKFCIDVISAQDANSASVCAYAANDGCNQKWQLEVVDKAVSGRRLVRIVSKMAGHRVLTLENGDQMRKDMILEICYLSRWHGHQGLVQLQKVIWSDGVPEAILLERLGKQLGKGTGNDNKACVLLDIRQGLAGYSPARAARSLQPVAQVLRRIHQDGFVYNDLHDGNILRRLDMDCYKVIDLGSVTRAEHWQAELGDDYGSRWSRNRDWRAFALAFLGLVLGRQLDVWRLVGTNNSIKSSGIECPWSAPQAQGVPADVKEMIAGRPWAPRVRGLLEALFAFRVDDLEVCRLCAHTA</sequence>
<protein>
    <recommendedName>
        <fullName evidence="4">Protein kinase domain-containing protein</fullName>
    </recommendedName>
</protein>
<feature type="region of interest" description="Disordered" evidence="1">
    <location>
        <begin position="48"/>
        <end position="79"/>
    </location>
</feature>
<proteinExistence type="predicted"/>
<dbReference type="SUPFAM" id="SSF56112">
    <property type="entry name" value="Protein kinase-like (PK-like)"/>
    <property type="match status" value="1"/>
</dbReference>
<dbReference type="Gene3D" id="2.80.10.50">
    <property type="match status" value="2"/>
</dbReference>
<reference evidence="2" key="1">
    <citation type="submission" date="2023-08" db="EMBL/GenBank/DDBJ databases">
        <authorList>
            <person name="Chen Y."/>
            <person name="Shah S."/>
            <person name="Dougan E. K."/>
            <person name="Thang M."/>
            <person name="Chan C."/>
        </authorList>
    </citation>
    <scope>NUCLEOTIDE SEQUENCE</scope>
</reference>
<evidence type="ECO:0008006" key="4">
    <source>
        <dbReference type="Google" id="ProtNLM"/>
    </source>
</evidence>
<dbReference type="AlphaFoldDB" id="A0AA36NKA1"/>
<dbReference type="EMBL" id="CAUJNA010003827">
    <property type="protein sequence ID" value="CAJ1410602.1"/>
    <property type="molecule type" value="Genomic_DNA"/>
</dbReference>
<name>A0AA36NKA1_9DINO</name>
<comment type="caution">
    <text evidence="2">The sequence shown here is derived from an EMBL/GenBank/DDBJ whole genome shotgun (WGS) entry which is preliminary data.</text>
</comment>